<sequence length="133" mass="15898">MDEEQLFDLFDSNWFYTAPSSISPFATNPDLEFPFKPLKAENELKRIKSLSDLEFEELKGFMDLGFVFSEEDRNSSLIPGLQRLGNKENLITEKQQEILRWIAYKNQHLQTINEHHFDDHRKNLEEEIFFFFC</sequence>
<evidence type="ECO:0000313" key="2">
    <source>
        <dbReference type="Proteomes" id="UP001177140"/>
    </source>
</evidence>
<reference evidence="1" key="1">
    <citation type="submission" date="2022-03" db="EMBL/GenBank/DDBJ databases">
        <title>A functionally conserved STORR gene fusion in Papaver species that diverged 16.8 million years ago.</title>
        <authorList>
            <person name="Catania T."/>
        </authorList>
    </citation>
    <scope>NUCLEOTIDE SEQUENCE</scope>
    <source>
        <strain evidence="1">S-191538</strain>
    </source>
</reference>
<dbReference type="PANTHER" id="PTHR33785:SF12">
    <property type="entry name" value="DUF1685 FAMILY PROTEIN"/>
    <property type="match status" value="1"/>
</dbReference>
<protein>
    <submittedName>
        <fullName evidence="1">Uncharacterized protein</fullName>
    </submittedName>
</protein>
<organism evidence="1 2">
    <name type="scientific">Papaver nudicaule</name>
    <name type="common">Iceland poppy</name>
    <dbReference type="NCBI Taxonomy" id="74823"/>
    <lineage>
        <taxon>Eukaryota</taxon>
        <taxon>Viridiplantae</taxon>
        <taxon>Streptophyta</taxon>
        <taxon>Embryophyta</taxon>
        <taxon>Tracheophyta</taxon>
        <taxon>Spermatophyta</taxon>
        <taxon>Magnoliopsida</taxon>
        <taxon>Ranunculales</taxon>
        <taxon>Papaveraceae</taxon>
        <taxon>Papaveroideae</taxon>
        <taxon>Papaver</taxon>
    </lineage>
</organism>
<keyword evidence="2" id="KW-1185">Reference proteome</keyword>
<gene>
    <name evidence="1" type="ORF">MKW94_016938</name>
</gene>
<accession>A0AA42AXP7</accession>
<dbReference type="PANTHER" id="PTHR33785">
    <property type="entry name" value="OS06G0550800 PROTEIN"/>
    <property type="match status" value="1"/>
</dbReference>
<proteinExistence type="predicted"/>
<dbReference type="AlphaFoldDB" id="A0AA42AXP7"/>
<dbReference type="EMBL" id="JAJJMA010251185">
    <property type="protein sequence ID" value="MCL7043829.1"/>
    <property type="molecule type" value="Genomic_DNA"/>
</dbReference>
<evidence type="ECO:0000313" key="1">
    <source>
        <dbReference type="EMBL" id="MCL7043829.1"/>
    </source>
</evidence>
<comment type="caution">
    <text evidence="1">The sequence shown here is derived from an EMBL/GenBank/DDBJ whole genome shotgun (WGS) entry which is preliminary data.</text>
</comment>
<dbReference type="Proteomes" id="UP001177140">
    <property type="component" value="Unassembled WGS sequence"/>
</dbReference>
<name>A0AA42AXP7_PAPNU</name>